<sequence length="144" mass="15631">MKKRPTPIEGKPSAPDKRHFNPTASLFPEIEPPVTAARWPADGTRAAAALQALIAGPQNQCDYGPGWRLAAYVQSLEYDGWGIRSRLFKHPRCARPIAEYTLDRQHPGTAAALKARRHAGFLSPDLAVVLLLLAVGGAMLAGWL</sequence>
<evidence type="ECO:0000256" key="1">
    <source>
        <dbReference type="SAM" id="MobiDB-lite"/>
    </source>
</evidence>
<feature type="transmembrane region" description="Helical" evidence="2">
    <location>
        <begin position="126"/>
        <end position="143"/>
    </location>
</feature>
<keyword evidence="2" id="KW-0812">Transmembrane</keyword>
<evidence type="ECO:0000313" key="3">
    <source>
        <dbReference type="EMBL" id="NMF93769.1"/>
    </source>
</evidence>
<reference evidence="3" key="1">
    <citation type="submission" date="2019-12" db="EMBL/GenBank/DDBJ databases">
        <title>Comparative genomics gives insights into the taxonomy of the Azoarcus-Aromatoleum group and reveals separate origins of nif in the plant-associated Azoarcus and non-plant-associated Aromatoleum sub-groups.</title>
        <authorList>
            <person name="Lafos M."/>
            <person name="Maluk M."/>
            <person name="Batista M."/>
            <person name="Junghare M."/>
            <person name="Carmona M."/>
            <person name="Faoro H."/>
            <person name="Cruz L.M."/>
            <person name="Battistoni F."/>
            <person name="De Souza E."/>
            <person name="Pedrosa F."/>
            <person name="Chen W.-M."/>
            <person name="Poole P.S."/>
            <person name="Dixon R.A."/>
            <person name="James E.K."/>
        </authorList>
    </citation>
    <scope>NUCLEOTIDE SEQUENCE</scope>
    <source>
        <strain evidence="3">U120</strain>
    </source>
</reference>
<keyword evidence="4" id="KW-1185">Reference proteome</keyword>
<protein>
    <submittedName>
        <fullName evidence="3">Uncharacterized protein</fullName>
    </submittedName>
</protein>
<proteinExistence type="predicted"/>
<organism evidence="3 4">
    <name type="scientific">Aromatoleum buckelii</name>
    <dbReference type="NCBI Taxonomy" id="200254"/>
    <lineage>
        <taxon>Bacteria</taxon>
        <taxon>Pseudomonadati</taxon>
        <taxon>Pseudomonadota</taxon>
        <taxon>Betaproteobacteria</taxon>
        <taxon>Rhodocyclales</taxon>
        <taxon>Rhodocyclaceae</taxon>
        <taxon>Aromatoleum</taxon>
    </lineage>
</organism>
<dbReference type="EMBL" id="WTVH01000018">
    <property type="protein sequence ID" value="NMF93769.1"/>
    <property type="molecule type" value="Genomic_DNA"/>
</dbReference>
<feature type="region of interest" description="Disordered" evidence="1">
    <location>
        <begin position="1"/>
        <end position="24"/>
    </location>
</feature>
<gene>
    <name evidence="3" type="ORF">GO608_10575</name>
</gene>
<keyword evidence="2" id="KW-0472">Membrane</keyword>
<dbReference type="Proteomes" id="UP000601990">
    <property type="component" value="Unassembled WGS sequence"/>
</dbReference>
<keyword evidence="2" id="KW-1133">Transmembrane helix</keyword>
<dbReference type="RefSeq" id="WP_049780127.1">
    <property type="nucleotide sequence ID" value="NZ_WTVH02000009.1"/>
</dbReference>
<comment type="caution">
    <text evidence="3">The sequence shown here is derived from an EMBL/GenBank/DDBJ whole genome shotgun (WGS) entry which is preliminary data.</text>
</comment>
<name>A0ABX1N3D8_9RHOO</name>
<accession>A0ABX1N3D8</accession>
<evidence type="ECO:0000313" key="4">
    <source>
        <dbReference type="Proteomes" id="UP000601990"/>
    </source>
</evidence>
<evidence type="ECO:0000256" key="2">
    <source>
        <dbReference type="SAM" id="Phobius"/>
    </source>
</evidence>